<organism evidence="2 3">
    <name type="scientific">Sphingosinicella microcystinivorans</name>
    <dbReference type="NCBI Taxonomy" id="335406"/>
    <lineage>
        <taxon>Bacteria</taxon>
        <taxon>Pseudomonadati</taxon>
        <taxon>Pseudomonadota</taxon>
        <taxon>Alphaproteobacteria</taxon>
        <taxon>Sphingomonadales</taxon>
        <taxon>Sphingosinicellaceae</taxon>
        <taxon>Sphingosinicella</taxon>
    </lineage>
</organism>
<reference evidence="2 3" key="1">
    <citation type="submission" date="2018-06" db="EMBL/GenBank/DDBJ databases">
        <title>Complete Genome Sequence of the Microcystin-Degrading Bacterium Sphingosinicella microcystinivorans Strain B-9.</title>
        <authorList>
            <person name="Jin H."/>
            <person name="Nishizawa T."/>
            <person name="Guo Y."/>
            <person name="Nishizawa A."/>
            <person name="Park H."/>
            <person name="Kato H."/>
            <person name="Tsuji K."/>
            <person name="Harada K."/>
        </authorList>
    </citation>
    <scope>NUCLEOTIDE SEQUENCE [LARGE SCALE GENOMIC DNA]</scope>
    <source>
        <strain evidence="2 3">B9</strain>
    </source>
</reference>
<feature type="domain" description="UPF0033" evidence="1">
    <location>
        <begin position="1"/>
        <end position="50"/>
    </location>
</feature>
<evidence type="ECO:0000313" key="2">
    <source>
        <dbReference type="EMBL" id="BBE32824.1"/>
    </source>
</evidence>
<dbReference type="InterPro" id="IPR001455">
    <property type="entry name" value="TusA-like"/>
</dbReference>
<name>A0AAD1D3U1_SPHMI</name>
<accession>A0AAD1D3U1</accession>
<dbReference type="EMBL" id="AP018711">
    <property type="protein sequence ID" value="BBE32824.1"/>
    <property type="molecule type" value="Genomic_DNA"/>
</dbReference>
<dbReference type="SUPFAM" id="SSF64307">
    <property type="entry name" value="SirA-like"/>
    <property type="match status" value="1"/>
</dbReference>
<dbReference type="InterPro" id="IPR036868">
    <property type="entry name" value="TusA-like_sf"/>
</dbReference>
<evidence type="ECO:0000259" key="1">
    <source>
        <dbReference type="Pfam" id="PF01206"/>
    </source>
</evidence>
<protein>
    <recommendedName>
        <fullName evidence="1">UPF0033 domain-containing protein</fullName>
    </recommendedName>
</protein>
<dbReference type="Gene3D" id="3.30.110.40">
    <property type="entry name" value="TusA-like domain"/>
    <property type="match status" value="1"/>
</dbReference>
<dbReference type="Pfam" id="PF01206">
    <property type="entry name" value="TusA"/>
    <property type="match status" value="1"/>
</dbReference>
<dbReference type="KEGG" id="smic:SmB9_04820"/>
<sequence>MRCPLPVLRLARALREHPEAAEFDLVADDPAAARDIPAFADEQGIAAEETGLLTWRIRRVVPGQSVPTVRS</sequence>
<gene>
    <name evidence="2" type="ORF">SmB9_04820</name>
</gene>
<dbReference type="AlphaFoldDB" id="A0AAD1D3U1"/>
<evidence type="ECO:0000313" key="3">
    <source>
        <dbReference type="Proteomes" id="UP000275727"/>
    </source>
</evidence>
<proteinExistence type="predicted"/>
<dbReference type="Proteomes" id="UP000275727">
    <property type="component" value="Chromosome"/>
</dbReference>
<dbReference type="CDD" id="cd00291">
    <property type="entry name" value="SirA_YedF_YeeD"/>
    <property type="match status" value="1"/>
</dbReference>